<dbReference type="SUPFAM" id="SSF56219">
    <property type="entry name" value="DNase I-like"/>
    <property type="match status" value="1"/>
</dbReference>
<proteinExistence type="predicted"/>
<feature type="non-terminal residue" evidence="1">
    <location>
        <position position="1"/>
    </location>
</feature>
<reference evidence="1" key="2">
    <citation type="submission" date="2014-07" db="EMBL/GenBank/DDBJ databases">
        <authorList>
            <person name="Hull J."/>
        </authorList>
    </citation>
    <scope>NUCLEOTIDE SEQUENCE</scope>
</reference>
<sequence>DYTIPTYASQDANDLNNYLISSKFIILNYNIRGIRKHFDEFSLLLHTLSFQPAVIALTETQLGSDIPYRLQDYSTHHFLTKRTTHDSLSVYVHRDVGNYSITPLKFESCNAAELNLEIRGKTFSLLIVYRSPSLNPKHFISDLNLYFTNPKKFDYSFILGDINIEIHHTNNIGDSYLDVLLEKGYSSGINLPTRFESKKPACLDHVFFKSSHHDEIRGATLNYHSADHLPVFLELDFSLDTSESNHPNKIKKEIDYIKLVQSLSSETWLSVIGQASASEALDSFYDIFHHHINENTHSTQIRSKTRKIKPW</sequence>
<dbReference type="GO" id="GO:0016787">
    <property type="term" value="F:hydrolase activity"/>
    <property type="evidence" value="ECO:0007669"/>
    <property type="project" value="UniProtKB-KW"/>
</dbReference>
<protein>
    <submittedName>
        <fullName evidence="1">Putative ubiquitin carboxyl-terminal hydrolase 4</fullName>
    </submittedName>
</protein>
<dbReference type="Gene3D" id="3.60.10.10">
    <property type="entry name" value="Endonuclease/exonuclease/phosphatase"/>
    <property type="match status" value="1"/>
</dbReference>
<keyword evidence="1" id="KW-0378">Hydrolase</keyword>
<dbReference type="EMBL" id="GBHO01039435">
    <property type="protein sequence ID" value="JAG04169.1"/>
    <property type="molecule type" value="Transcribed_RNA"/>
</dbReference>
<dbReference type="InterPro" id="IPR036691">
    <property type="entry name" value="Endo/exonu/phosph_ase_sf"/>
</dbReference>
<name>A0A0A9W8S0_LYGHE</name>
<dbReference type="AlphaFoldDB" id="A0A0A9W8S0"/>
<gene>
    <name evidence="1" type="primary">ubp4</name>
    <name evidence="1" type="ORF">CM83_102436</name>
</gene>
<organism evidence="1">
    <name type="scientific">Lygus hesperus</name>
    <name type="common">Western plant bug</name>
    <dbReference type="NCBI Taxonomy" id="30085"/>
    <lineage>
        <taxon>Eukaryota</taxon>
        <taxon>Metazoa</taxon>
        <taxon>Ecdysozoa</taxon>
        <taxon>Arthropoda</taxon>
        <taxon>Hexapoda</taxon>
        <taxon>Insecta</taxon>
        <taxon>Pterygota</taxon>
        <taxon>Neoptera</taxon>
        <taxon>Paraneoptera</taxon>
        <taxon>Hemiptera</taxon>
        <taxon>Heteroptera</taxon>
        <taxon>Panheteroptera</taxon>
        <taxon>Cimicomorpha</taxon>
        <taxon>Miridae</taxon>
        <taxon>Mirini</taxon>
        <taxon>Lygus</taxon>
    </lineage>
</organism>
<accession>A0A0A9W8S0</accession>
<feature type="non-terminal residue" evidence="1">
    <location>
        <position position="311"/>
    </location>
</feature>
<reference evidence="1" key="1">
    <citation type="journal article" date="2014" name="PLoS ONE">
        <title>Transcriptome-Based Identification of ABC Transporters in the Western Tarnished Plant Bug Lygus hesperus.</title>
        <authorList>
            <person name="Hull J.J."/>
            <person name="Chaney K."/>
            <person name="Geib S.M."/>
            <person name="Fabrick J.A."/>
            <person name="Brent C.S."/>
            <person name="Walsh D."/>
            <person name="Lavine L.C."/>
        </authorList>
    </citation>
    <scope>NUCLEOTIDE SEQUENCE</scope>
</reference>
<evidence type="ECO:0000313" key="1">
    <source>
        <dbReference type="EMBL" id="JAG04169.1"/>
    </source>
</evidence>